<comment type="caution">
    <text evidence="2">The sequence shown here is derived from an EMBL/GenBank/DDBJ whole genome shotgun (WGS) entry which is preliminary data.</text>
</comment>
<feature type="domain" description="Mutator-like transposase" evidence="1">
    <location>
        <begin position="11"/>
        <end position="59"/>
    </location>
</feature>
<dbReference type="Proteomes" id="UP000596742">
    <property type="component" value="Unassembled WGS sequence"/>
</dbReference>
<evidence type="ECO:0000313" key="2">
    <source>
        <dbReference type="EMBL" id="VDI82652.1"/>
    </source>
</evidence>
<dbReference type="InterPro" id="IPR049012">
    <property type="entry name" value="Mutator_transp_dom"/>
</dbReference>
<organism evidence="2 3">
    <name type="scientific">Mytilus galloprovincialis</name>
    <name type="common">Mediterranean mussel</name>
    <dbReference type="NCBI Taxonomy" id="29158"/>
    <lineage>
        <taxon>Eukaryota</taxon>
        <taxon>Metazoa</taxon>
        <taxon>Spiralia</taxon>
        <taxon>Lophotrochozoa</taxon>
        <taxon>Mollusca</taxon>
        <taxon>Bivalvia</taxon>
        <taxon>Autobranchia</taxon>
        <taxon>Pteriomorphia</taxon>
        <taxon>Mytilida</taxon>
        <taxon>Mytiloidea</taxon>
        <taxon>Mytilidae</taxon>
        <taxon>Mytilinae</taxon>
        <taxon>Mytilus</taxon>
    </lineage>
</organism>
<evidence type="ECO:0000313" key="3">
    <source>
        <dbReference type="Proteomes" id="UP000596742"/>
    </source>
</evidence>
<proteinExistence type="predicted"/>
<dbReference type="EMBL" id="UYJE01010378">
    <property type="protein sequence ID" value="VDI82652.1"/>
    <property type="molecule type" value="Genomic_DNA"/>
</dbReference>
<dbReference type="Pfam" id="PF20700">
    <property type="entry name" value="Mutator"/>
    <property type="match status" value="1"/>
</dbReference>
<evidence type="ECO:0000259" key="1">
    <source>
        <dbReference type="Pfam" id="PF20700"/>
    </source>
</evidence>
<dbReference type="AlphaFoldDB" id="A0A8B6HPX3"/>
<keyword evidence="3" id="KW-1185">Reference proteome</keyword>
<dbReference type="OrthoDB" id="6124345at2759"/>
<accession>A0A8B6HPX3</accession>
<reference evidence="2" key="1">
    <citation type="submission" date="2018-11" db="EMBL/GenBank/DDBJ databases">
        <authorList>
            <person name="Alioto T."/>
            <person name="Alioto T."/>
        </authorList>
    </citation>
    <scope>NUCLEOTIDE SEQUENCE</scope>
</reference>
<name>A0A8B6HPX3_MYTGA</name>
<protein>
    <recommendedName>
        <fullName evidence="1">Mutator-like transposase domain-containing protein</fullName>
    </recommendedName>
</protein>
<sequence length="249" mass="28672">MITHCYKELQRDETKQYILRCFMYAIKECDNEDNIKIGLQTIVPHIFGSHENCKDPEKFMSLPNGKPLKSDGLKIELNNLVQTMIGRSKSLNDLGSTQSNESFNQLVSVKAPKSRHYGGSCSLQNRLSSAVLQKNEGYGYLSKINEAANLSPGEFTMAISSVRDKKKWKKEKKRIQRNIKLAVQLQKKRNHNKDKRKHLLREGKTYGSQMEFNLQQDPEQTTEILLPFNLDGTECKVFFDLEKNRLGKE</sequence>
<gene>
    <name evidence="2" type="ORF">MGAL_10B091780</name>
</gene>